<evidence type="ECO:0000256" key="1">
    <source>
        <dbReference type="SAM" id="SignalP"/>
    </source>
</evidence>
<evidence type="ECO:0000313" key="3">
    <source>
        <dbReference type="Proteomes" id="UP000241462"/>
    </source>
</evidence>
<feature type="chain" id="PRO_5015678407" description="Hydrophobic surface binding protein A-domain-containing protein" evidence="1">
    <location>
        <begin position="19"/>
        <end position="201"/>
    </location>
</feature>
<accession>A0A2T2ZZT7</accession>
<dbReference type="Proteomes" id="UP000241462">
    <property type="component" value="Unassembled WGS sequence"/>
</dbReference>
<name>A0A2T2ZZT7_9PEZI</name>
<gene>
    <name evidence="2" type="ORF">BD289DRAFT_476194</name>
</gene>
<dbReference type="InParanoid" id="A0A2T2ZZT7"/>
<feature type="signal peptide" evidence="1">
    <location>
        <begin position="1"/>
        <end position="18"/>
    </location>
</feature>
<keyword evidence="3" id="KW-1185">Reference proteome</keyword>
<sequence length="201" mass="19749">MQLSTILAVVSFVSSACAQTAVSTIHTITANLESTLPVYENAAISNAEIIAGAVTADAAVAAEAALNANLTAIVTALVSAGTQIAGATVNAAGGITNATVGLAQADINTLSTDVEIIVTLVEGIEATYNVIVKLGGNVQATAGAELVALQNVIAPFAAPLQAYVAGVLTSYVNATVSVTGLANAQADLIAVVNSVTATIGI</sequence>
<evidence type="ECO:0000313" key="2">
    <source>
        <dbReference type="EMBL" id="PSR80250.1"/>
    </source>
</evidence>
<protein>
    <recommendedName>
        <fullName evidence="4">Hydrophobic surface binding protein A-domain-containing protein</fullName>
    </recommendedName>
</protein>
<dbReference type="EMBL" id="KZ678536">
    <property type="protein sequence ID" value="PSR80250.1"/>
    <property type="molecule type" value="Genomic_DNA"/>
</dbReference>
<evidence type="ECO:0008006" key="4">
    <source>
        <dbReference type="Google" id="ProtNLM"/>
    </source>
</evidence>
<proteinExistence type="predicted"/>
<dbReference type="AlphaFoldDB" id="A0A2T2ZZT7"/>
<keyword evidence="1" id="KW-0732">Signal</keyword>
<organism evidence="2 3">
    <name type="scientific">Coniella lustricola</name>
    <dbReference type="NCBI Taxonomy" id="2025994"/>
    <lineage>
        <taxon>Eukaryota</taxon>
        <taxon>Fungi</taxon>
        <taxon>Dikarya</taxon>
        <taxon>Ascomycota</taxon>
        <taxon>Pezizomycotina</taxon>
        <taxon>Sordariomycetes</taxon>
        <taxon>Sordariomycetidae</taxon>
        <taxon>Diaporthales</taxon>
        <taxon>Schizoparmaceae</taxon>
        <taxon>Coniella</taxon>
    </lineage>
</organism>
<reference evidence="2 3" key="1">
    <citation type="journal article" date="2018" name="Mycol. Prog.">
        <title>Coniella lustricola, a new species from submerged detritus.</title>
        <authorList>
            <person name="Raudabaugh D.B."/>
            <person name="Iturriaga T."/>
            <person name="Carver A."/>
            <person name="Mondo S."/>
            <person name="Pangilinan J."/>
            <person name="Lipzen A."/>
            <person name="He G."/>
            <person name="Amirebrahimi M."/>
            <person name="Grigoriev I.V."/>
            <person name="Miller A.N."/>
        </authorList>
    </citation>
    <scope>NUCLEOTIDE SEQUENCE [LARGE SCALE GENOMIC DNA]</scope>
    <source>
        <strain evidence="2 3">B22-T-1</strain>
    </source>
</reference>